<name>A0ACB9JJR3_9ASTR</name>
<dbReference type="Proteomes" id="UP001056120">
    <property type="component" value="Linkage Group LG03"/>
</dbReference>
<accession>A0ACB9JJR3</accession>
<evidence type="ECO:0000313" key="2">
    <source>
        <dbReference type="Proteomes" id="UP001056120"/>
    </source>
</evidence>
<comment type="caution">
    <text evidence="1">The sequence shown here is derived from an EMBL/GenBank/DDBJ whole genome shotgun (WGS) entry which is preliminary data.</text>
</comment>
<reference evidence="1 2" key="2">
    <citation type="journal article" date="2022" name="Mol. Ecol. Resour.">
        <title>The genomes of chicory, endive, great burdock and yacon provide insights into Asteraceae paleo-polyploidization history and plant inulin production.</title>
        <authorList>
            <person name="Fan W."/>
            <person name="Wang S."/>
            <person name="Wang H."/>
            <person name="Wang A."/>
            <person name="Jiang F."/>
            <person name="Liu H."/>
            <person name="Zhao H."/>
            <person name="Xu D."/>
            <person name="Zhang Y."/>
        </authorList>
    </citation>
    <scope>NUCLEOTIDE SEQUENCE [LARGE SCALE GENOMIC DNA]</scope>
    <source>
        <strain evidence="2">cv. Yunnan</strain>
        <tissue evidence="1">Leaves</tissue>
    </source>
</reference>
<protein>
    <submittedName>
        <fullName evidence="1">Uncharacterized protein</fullName>
    </submittedName>
</protein>
<evidence type="ECO:0000313" key="1">
    <source>
        <dbReference type="EMBL" id="KAI3820401.1"/>
    </source>
</evidence>
<dbReference type="EMBL" id="CM042020">
    <property type="protein sequence ID" value="KAI3820401.1"/>
    <property type="molecule type" value="Genomic_DNA"/>
</dbReference>
<keyword evidence="2" id="KW-1185">Reference proteome</keyword>
<gene>
    <name evidence="1" type="ORF">L1987_07947</name>
</gene>
<reference evidence="2" key="1">
    <citation type="journal article" date="2022" name="Mol. Ecol. Resour.">
        <title>The genomes of chicory, endive, great burdock and yacon provide insights into Asteraceae palaeo-polyploidization history and plant inulin production.</title>
        <authorList>
            <person name="Fan W."/>
            <person name="Wang S."/>
            <person name="Wang H."/>
            <person name="Wang A."/>
            <person name="Jiang F."/>
            <person name="Liu H."/>
            <person name="Zhao H."/>
            <person name="Xu D."/>
            <person name="Zhang Y."/>
        </authorList>
    </citation>
    <scope>NUCLEOTIDE SEQUENCE [LARGE SCALE GENOMIC DNA]</scope>
    <source>
        <strain evidence="2">cv. Yunnan</strain>
    </source>
</reference>
<sequence>MDQTMEDMKFIGFSGIFSQSFKTIFTWKKTFAQITLTLILPLAFTFTAHMYLFNQIEKNPYQLLAGAFDSYQSYHHTEATPTDWRNYFLFKSIFIATVTAFSVLSTATVVYTIASVYTGRDVTYRKSMKVVPKVWKRLTVTFLCMLLTLFAYSLIASVLIFICNAGDEYLATNNLFWLAVAILYGYGFLYLIIVCQIANVVSVLESSYGIKAMIKSTDLMIGKRKTALTTSYVLYQILACVVFVYMPLVVHNKADLAVVWRVVIGVVCWVLLVILFLVVMVAQTVLYLVCKSHHREVIDPVSLSRF</sequence>
<organism evidence="1 2">
    <name type="scientific">Smallanthus sonchifolius</name>
    <dbReference type="NCBI Taxonomy" id="185202"/>
    <lineage>
        <taxon>Eukaryota</taxon>
        <taxon>Viridiplantae</taxon>
        <taxon>Streptophyta</taxon>
        <taxon>Embryophyta</taxon>
        <taxon>Tracheophyta</taxon>
        <taxon>Spermatophyta</taxon>
        <taxon>Magnoliopsida</taxon>
        <taxon>eudicotyledons</taxon>
        <taxon>Gunneridae</taxon>
        <taxon>Pentapetalae</taxon>
        <taxon>asterids</taxon>
        <taxon>campanulids</taxon>
        <taxon>Asterales</taxon>
        <taxon>Asteraceae</taxon>
        <taxon>Asteroideae</taxon>
        <taxon>Heliantheae alliance</taxon>
        <taxon>Millerieae</taxon>
        <taxon>Smallanthus</taxon>
    </lineage>
</organism>
<proteinExistence type="predicted"/>